<dbReference type="PRINTS" id="PR00123">
    <property type="entry name" value="ATPASEA"/>
</dbReference>
<dbReference type="InterPro" id="IPR045083">
    <property type="entry name" value="ATP_synth_F0_asu_bact/mt"/>
</dbReference>
<accession>A0A1L6Z7C8</accession>
<dbReference type="InterPro" id="IPR035908">
    <property type="entry name" value="F0_ATP_A_sf"/>
</dbReference>
<evidence type="ECO:0000256" key="6">
    <source>
        <dbReference type="ARBA" id="ARBA00022547"/>
    </source>
</evidence>
<protein>
    <recommendedName>
        <fullName evidence="13">ATP synthase subunit a</fullName>
    </recommendedName>
</protein>
<dbReference type="SUPFAM" id="SSF81336">
    <property type="entry name" value="F1F0 ATP synthase subunit A"/>
    <property type="match status" value="1"/>
</dbReference>
<reference evidence="15" key="1">
    <citation type="submission" date="2016-11" db="EMBL/GenBank/DDBJ databases">
        <title>The complete mitochondrial genome of the walnut leaf pest, Paleosepharia posticata Chen (Coleoptera: Chrysomeloidea), genome organization, and phylogenetic analysis with other insects.</title>
        <authorList>
            <person name="Wang Q."/>
            <person name="Tang G."/>
        </authorList>
    </citation>
    <scope>NUCLEOTIDE SEQUENCE</scope>
</reference>
<evidence type="ECO:0000256" key="1">
    <source>
        <dbReference type="ARBA" id="ARBA00002070"/>
    </source>
</evidence>
<dbReference type="PROSITE" id="PS00449">
    <property type="entry name" value="ATPASE_A"/>
    <property type="match status" value="1"/>
</dbReference>
<comment type="subcellular location">
    <subcellularLocation>
        <location evidence="2">Membrane</location>
        <topology evidence="2">Multi-pass membrane protein</topology>
    </subcellularLocation>
    <subcellularLocation>
        <location evidence="13">Mitochondrion inner membrane</location>
        <topology evidence="13">Multi-pass membrane protein</topology>
    </subcellularLocation>
</comment>
<dbReference type="CDD" id="cd00310">
    <property type="entry name" value="ATP-synt_Fo_a_6"/>
    <property type="match status" value="1"/>
</dbReference>
<dbReference type="InterPro" id="IPR023011">
    <property type="entry name" value="ATP_synth_F0_asu_AS"/>
</dbReference>
<dbReference type="Gene3D" id="1.20.120.220">
    <property type="entry name" value="ATP synthase, F0 complex, subunit A"/>
    <property type="match status" value="1"/>
</dbReference>
<keyword evidence="11 14" id="KW-0472">Membrane</keyword>
<keyword evidence="8" id="KW-0375">Hydrogen ion transport</keyword>
<dbReference type="GeneID" id="30901263"/>
<evidence type="ECO:0000256" key="3">
    <source>
        <dbReference type="ARBA" id="ARBA00006810"/>
    </source>
</evidence>
<feature type="transmembrane region" description="Helical" evidence="14">
    <location>
        <begin position="99"/>
        <end position="119"/>
    </location>
</feature>
<evidence type="ECO:0000256" key="2">
    <source>
        <dbReference type="ARBA" id="ARBA00004141"/>
    </source>
</evidence>
<dbReference type="AlphaFoldDB" id="A0A1L6Z7C8"/>
<dbReference type="PANTHER" id="PTHR11410">
    <property type="entry name" value="ATP SYNTHASE SUBUNIT A"/>
    <property type="match status" value="1"/>
</dbReference>
<organism evidence="15">
    <name type="scientific">Paleosepharia posticata</name>
    <dbReference type="NCBI Taxonomy" id="1932166"/>
    <lineage>
        <taxon>Eukaryota</taxon>
        <taxon>Metazoa</taxon>
        <taxon>Ecdysozoa</taxon>
        <taxon>Arthropoda</taxon>
        <taxon>Hexapoda</taxon>
        <taxon>Insecta</taxon>
        <taxon>Pterygota</taxon>
        <taxon>Neoptera</taxon>
        <taxon>Endopterygota</taxon>
        <taxon>Coleoptera</taxon>
        <taxon>Polyphaga</taxon>
        <taxon>Cucujiformia</taxon>
        <taxon>Chrysomeloidea</taxon>
        <taxon>Chrysomelidae</taxon>
        <taxon>Galerucinae</taxon>
        <taxon>Paleosepharia</taxon>
    </lineage>
</organism>
<keyword evidence="15" id="KW-0496">Mitochondrion</keyword>
<keyword evidence="5" id="KW-0813">Transport</keyword>
<evidence type="ECO:0000256" key="12">
    <source>
        <dbReference type="ARBA" id="ARBA00023310"/>
    </source>
</evidence>
<dbReference type="NCBIfam" id="TIGR01131">
    <property type="entry name" value="ATP_synt_6_or_A"/>
    <property type="match status" value="1"/>
</dbReference>
<dbReference type="PANTHER" id="PTHR11410:SF0">
    <property type="entry name" value="ATP SYNTHASE SUBUNIT A"/>
    <property type="match status" value="1"/>
</dbReference>
<dbReference type="GO" id="GO:0045259">
    <property type="term" value="C:proton-transporting ATP synthase complex"/>
    <property type="evidence" value="ECO:0007669"/>
    <property type="project" value="UniProtKB-KW"/>
</dbReference>
<evidence type="ECO:0000256" key="11">
    <source>
        <dbReference type="ARBA" id="ARBA00023136"/>
    </source>
</evidence>
<evidence type="ECO:0000256" key="8">
    <source>
        <dbReference type="ARBA" id="ARBA00022781"/>
    </source>
</evidence>
<keyword evidence="10" id="KW-0406">Ion transport</keyword>
<dbReference type="InterPro" id="IPR000568">
    <property type="entry name" value="ATP_synth_F0_asu"/>
</dbReference>
<sequence>MMMNLFSSFDPTSNLNLSLNWMSTLIGLLIIPSLFWLIPSRMNMIWMKISLTLHKEFKILLGNYKSQGSTLIFISLFSIILFNNFLGLFPYIFTSTSHMTMTLTLALPLWLSFMIYGWLNNTTHMLSHLVPQGTPPILMPFMVCIETISNVIRPGTLAIRLSANMIAGHLLMTLLGNTGPSMSIYMLNILIFVQILLLTLETAVSMIQSYVFAVLSTLYSSEIN</sequence>
<evidence type="ECO:0000256" key="13">
    <source>
        <dbReference type="RuleBase" id="RU004450"/>
    </source>
</evidence>
<feature type="transmembrane region" description="Helical" evidence="14">
    <location>
        <begin position="20"/>
        <end position="38"/>
    </location>
</feature>
<name>A0A1L6Z7C8_9CUCU</name>
<dbReference type="GO" id="GO:0005743">
    <property type="term" value="C:mitochondrial inner membrane"/>
    <property type="evidence" value="ECO:0007669"/>
    <property type="project" value="UniProtKB-SubCell"/>
</dbReference>
<evidence type="ECO:0000256" key="4">
    <source>
        <dbReference type="ARBA" id="ARBA00011648"/>
    </source>
</evidence>
<feature type="transmembrane region" description="Helical" evidence="14">
    <location>
        <begin position="71"/>
        <end position="93"/>
    </location>
</feature>
<dbReference type="RefSeq" id="YP_009344372.1">
    <property type="nucleotide sequence ID" value="NC_033532.1"/>
</dbReference>
<dbReference type="EMBL" id="KY195975">
    <property type="protein sequence ID" value="APT42187.1"/>
    <property type="molecule type" value="Genomic_DNA"/>
</dbReference>
<comment type="function">
    <text evidence="1">Mitochondrial membrane ATP synthase (F(1)F(0) ATP synthase or Complex V) produces ATP from ADP in the presence of a proton gradient across the membrane which is generated by electron transport complexes of the respiratory chain. F-type ATPases consist of two structural domains, F(1) - containing the extramembraneous catalytic core and F(0) - containing the membrane proton channel, linked together by a central stalk and a peripheral stalk. During catalysis, ATP synthesis in the catalytic domain of F(1) is coupled via a rotary mechanism of the central stalk subunits to proton translocation. Key component of the proton channel; it may play a direct role in the translocation of protons across the membrane.</text>
</comment>
<geneLocation type="mitochondrion" evidence="15"/>
<keyword evidence="9 14" id="KW-1133">Transmembrane helix</keyword>
<evidence type="ECO:0000256" key="5">
    <source>
        <dbReference type="ARBA" id="ARBA00022448"/>
    </source>
</evidence>
<dbReference type="CTD" id="4508"/>
<evidence type="ECO:0000256" key="7">
    <source>
        <dbReference type="ARBA" id="ARBA00022692"/>
    </source>
</evidence>
<evidence type="ECO:0000313" key="15">
    <source>
        <dbReference type="EMBL" id="APT42187.1"/>
    </source>
</evidence>
<dbReference type="GO" id="GO:0046933">
    <property type="term" value="F:proton-transporting ATP synthase activity, rotational mechanism"/>
    <property type="evidence" value="ECO:0007669"/>
    <property type="project" value="TreeGrafter"/>
</dbReference>
<evidence type="ECO:0000256" key="10">
    <source>
        <dbReference type="ARBA" id="ARBA00023065"/>
    </source>
</evidence>
<keyword evidence="12" id="KW-0066">ATP synthesis</keyword>
<keyword evidence="7 14" id="KW-0812">Transmembrane</keyword>
<evidence type="ECO:0000256" key="9">
    <source>
        <dbReference type="ARBA" id="ARBA00022989"/>
    </source>
</evidence>
<proteinExistence type="inferred from homology"/>
<evidence type="ECO:0000256" key="14">
    <source>
        <dbReference type="SAM" id="Phobius"/>
    </source>
</evidence>
<keyword evidence="6" id="KW-0138">CF(0)</keyword>
<gene>
    <name evidence="15" type="primary">ATP6</name>
</gene>
<comment type="similarity">
    <text evidence="3">Belongs to the ATPase A chain family.</text>
</comment>
<dbReference type="Pfam" id="PF00119">
    <property type="entry name" value="ATP-synt_A"/>
    <property type="match status" value="1"/>
</dbReference>
<comment type="subunit">
    <text evidence="4">F-type ATPases have 2 components, CF(1) - the catalytic core - and CF(0) - the membrane proton channel. CF(1) has five subunits: alpha(3), beta(3), gamma(1), delta(1), epsilon(1). CF(0) has three main subunits: a, b and c.</text>
</comment>